<dbReference type="RefSeq" id="WP_127190506.1">
    <property type="nucleotide sequence ID" value="NZ_RZNY01000002.1"/>
</dbReference>
<dbReference type="CDD" id="cd04301">
    <property type="entry name" value="NAT_SF"/>
    <property type="match status" value="1"/>
</dbReference>
<protein>
    <submittedName>
        <fullName evidence="2">GNAT family N-acetyltransferase</fullName>
    </submittedName>
</protein>
<proteinExistence type="predicted"/>
<dbReference type="InterPro" id="IPR000182">
    <property type="entry name" value="GNAT_dom"/>
</dbReference>
<comment type="caution">
    <text evidence="2">The sequence shown here is derived from an EMBL/GenBank/DDBJ whole genome shotgun (WGS) entry which is preliminary data.</text>
</comment>
<dbReference type="PROSITE" id="PS51186">
    <property type="entry name" value="GNAT"/>
    <property type="match status" value="1"/>
</dbReference>
<organism evidence="2 3">
    <name type="scientific">Paenibacillus anaericanus</name>
    <dbReference type="NCBI Taxonomy" id="170367"/>
    <lineage>
        <taxon>Bacteria</taxon>
        <taxon>Bacillati</taxon>
        <taxon>Bacillota</taxon>
        <taxon>Bacilli</taxon>
        <taxon>Bacillales</taxon>
        <taxon>Paenibacillaceae</taxon>
        <taxon>Paenibacillus</taxon>
    </lineage>
</organism>
<dbReference type="InterPro" id="IPR016181">
    <property type="entry name" value="Acyl_CoA_acyltransferase"/>
</dbReference>
<dbReference type="Gene3D" id="3.40.630.30">
    <property type="match status" value="1"/>
</dbReference>
<reference evidence="2 3" key="1">
    <citation type="submission" date="2018-12" db="EMBL/GenBank/DDBJ databases">
        <authorList>
            <person name="Sun L."/>
            <person name="Chen Z."/>
        </authorList>
    </citation>
    <scope>NUCLEOTIDE SEQUENCE [LARGE SCALE GENOMIC DNA]</scope>
    <source>
        <strain evidence="2 3">DSM 15890</strain>
    </source>
</reference>
<dbReference type="SUPFAM" id="SSF55729">
    <property type="entry name" value="Acyl-CoA N-acyltransferases (Nat)"/>
    <property type="match status" value="1"/>
</dbReference>
<dbReference type="OrthoDB" id="9792929at2"/>
<accession>A0A433YDY8</accession>
<dbReference type="PANTHER" id="PTHR43072:SF60">
    <property type="entry name" value="L-2,4-DIAMINOBUTYRIC ACID ACETYLTRANSFERASE"/>
    <property type="match status" value="1"/>
</dbReference>
<evidence type="ECO:0000259" key="1">
    <source>
        <dbReference type="PROSITE" id="PS51186"/>
    </source>
</evidence>
<gene>
    <name evidence="2" type="ORF">EJP82_02805</name>
</gene>
<dbReference type="AlphaFoldDB" id="A0A433YDY8"/>
<evidence type="ECO:0000313" key="3">
    <source>
        <dbReference type="Proteomes" id="UP000279446"/>
    </source>
</evidence>
<dbReference type="Proteomes" id="UP000279446">
    <property type="component" value="Unassembled WGS sequence"/>
</dbReference>
<dbReference type="PANTHER" id="PTHR43072">
    <property type="entry name" value="N-ACETYLTRANSFERASE"/>
    <property type="match status" value="1"/>
</dbReference>
<dbReference type="GO" id="GO:0016747">
    <property type="term" value="F:acyltransferase activity, transferring groups other than amino-acyl groups"/>
    <property type="evidence" value="ECO:0007669"/>
    <property type="project" value="InterPro"/>
</dbReference>
<keyword evidence="2" id="KW-0808">Transferase</keyword>
<keyword evidence="3" id="KW-1185">Reference proteome</keyword>
<dbReference type="Pfam" id="PF00583">
    <property type="entry name" value="Acetyltransf_1"/>
    <property type="match status" value="1"/>
</dbReference>
<sequence length="152" mass="17557">MNNPIQIYQATIADLEILVPIFDQYRVFYHQVSDLEGARKFLFSHFEHQESVVFIAKDNVSGQCTGFAQLYPVFSSISMKKAWILNDLFVSEGYRKQGIAKMLLTGVSDFARLTKAKGIELSTALDNKGVQRLYEQFGFTRDEEFYHYYLSL</sequence>
<dbReference type="EMBL" id="RZNY01000002">
    <property type="protein sequence ID" value="RUT48088.1"/>
    <property type="molecule type" value="Genomic_DNA"/>
</dbReference>
<name>A0A433YDY8_9BACL</name>
<feature type="domain" description="N-acetyltransferase" evidence="1">
    <location>
        <begin position="5"/>
        <end position="152"/>
    </location>
</feature>
<evidence type="ECO:0000313" key="2">
    <source>
        <dbReference type="EMBL" id="RUT48088.1"/>
    </source>
</evidence>